<reference evidence="1 2" key="1">
    <citation type="submission" date="2018-03" db="EMBL/GenBank/DDBJ databases">
        <title>Aeromonas veronii whole genome sequencing and analysis.</title>
        <authorList>
            <person name="Xie H."/>
            <person name="Liu T."/>
            <person name="Wang K."/>
        </authorList>
    </citation>
    <scope>NUCLEOTIDE SEQUENCE [LARGE SCALE GENOMIC DNA]</scope>
    <source>
        <strain evidence="1 2">XH.VA.1</strain>
    </source>
</reference>
<proteinExistence type="predicted"/>
<accession>A0A2T4MX40</accession>
<sequence>MGFQFVTSCVSANGDDISEMQDVAKDISSHAFIYGIAKKEGIDLEVVDMLGYSSWAEDIGGGKSARKLFVDDFALSCHRSFYQGIPCLYVQHSRIEHVFIDTKHLPLVLRDEADILARQTKRTELTDELDEITDMTCQSLAERKVGLVNFVKKHEATLCSMRIPIQSLVYARDTELFSFAEKVNERIQANKEKEKDGPSI</sequence>
<dbReference type="AlphaFoldDB" id="A0A2T4MX40"/>
<dbReference type="EMBL" id="PZKL01000045">
    <property type="protein sequence ID" value="PTH79132.1"/>
    <property type="molecule type" value="Genomic_DNA"/>
</dbReference>
<organism evidence="1 2">
    <name type="scientific">Aeromonas veronii</name>
    <dbReference type="NCBI Taxonomy" id="654"/>
    <lineage>
        <taxon>Bacteria</taxon>
        <taxon>Pseudomonadati</taxon>
        <taxon>Pseudomonadota</taxon>
        <taxon>Gammaproteobacteria</taxon>
        <taxon>Aeromonadales</taxon>
        <taxon>Aeromonadaceae</taxon>
        <taxon>Aeromonas</taxon>
    </lineage>
</organism>
<dbReference type="Proteomes" id="UP000241986">
    <property type="component" value="Unassembled WGS sequence"/>
</dbReference>
<protein>
    <submittedName>
        <fullName evidence="1">Uncharacterized protein</fullName>
    </submittedName>
</protein>
<name>A0A2T4MX40_AERVE</name>
<evidence type="ECO:0000313" key="1">
    <source>
        <dbReference type="EMBL" id="PTH79132.1"/>
    </source>
</evidence>
<comment type="caution">
    <text evidence="1">The sequence shown here is derived from an EMBL/GenBank/DDBJ whole genome shotgun (WGS) entry which is preliminary data.</text>
</comment>
<dbReference type="RefSeq" id="WP_107684758.1">
    <property type="nucleotide sequence ID" value="NZ_PZKL01000045.1"/>
</dbReference>
<gene>
    <name evidence="1" type="ORF">DAA48_22130</name>
</gene>
<evidence type="ECO:0000313" key="2">
    <source>
        <dbReference type="Proteomes" id="UP000241986"/>
    </source>
</evidence>